<dbReference type="GO" id="GO:0016616">
    <property type="term" value="F:oxidoreductase activity, acting on the CH-OH group of donors, NAD or NADP as acceptor"/>
    <property type="evidence" value="ECO:0007669"/>
    <property type="project" value="TreeGrafter"/>
</dbReference>
<dbReference type="OrthoDB" id="5296at2759"/>
<dbReference type="AlphaFoldDB" id="A0A6H0XSB9"/>
<feature type="compositionally biased region" description="Polar residues" evidence="2">
    <location>
        <begin position="357"/>
        <end position="387"/>
    </location>
</feature>
<dbReference type="InterPro" id="IPR002347">
    <property type="entry name" value="SDR_fam"/>
</dbReference>
<dbReference type="Proteomes" id="UP000503462">
    <property type="component" value="Chromosome 2"/>
</dbReference>
<dbReference type="Gene3D" id="3.40.50.720">
    <property type="entry name" value="NAD(P)-binding Rossmann-like Domain"/>
    <property type="match status" value="1"/>
</dbReference>
<gene>
    <name evidence="3" type="ORF">AMS68_003103</name>
</gene>
<dbReference type="GO" id="GO:0008270">
    <property type="term" value="F:zinc ion binding"/>
    <property type="evidence" value="ECO:0007669"/>
    <property type="project" value="InterPro"/>
</dbReference>
<evidence type="ECO:0000256" key="2">
    <source>
        <dbReference type="SAM" id="MobiDB-lite"/>
    </source>
</evidence>
<dbReference type="CDD" id="cd00067">
    <property type="entry name" value="GAL4"/>
    <property type="match status" value="1"/>
</dbReference>
<dbReference type="InterPro" id="IPR001138">
    <property type="entry name" value="Zn2Cys6_DnaBD"/>
</dbReference>
<sequence>MQILVTGGANGLGAAFIEAYSQQQDNKIVCLDIQPLQTSRDNVEHFIVDMASETSIQRFAKRLGDRPIDLVVHSAGIRGLVSVEEDKHPDAVEACETLAVMDANTLERTFRINTVGTFVFLQAILPNLHLSSQPKVVIMSSRMGSIGNNQVGKRAAGGGYAYRASKAALNAMVRSLAVDVPALKCSEERPICAQCLKANRECIPSSGITFRHQQNPSMNGDPVARESLKSFYGYKETFTDQTIWVSVPRELTFVHTSNPYEDEDGIMNVDMGESTLLRNDTTFDESKQAELSLSQALYPTYATHGLEALSAVASQDQYNYAPAAPMSHQEVASHTSQADAASNAASQNLDFVLNPSGALSSPNNNIDPRLHTPTSSQQALSQGQSPNHAIDHLPSMTEN</sequence>
<protein>
    <submittedName>
        <fullName evidence="3">Uncharacterized protein</fullName>
    </submittedName>
</protein>
<keyword evidence="1" id="KW-0539">Nucleus</keyword>
<dbReference type="InterPro" id="IPR036291">
    <property type="entry name" value="NAD(P)-bd_dom_sf"/>
</dbReference>
<accession>A0A6H0XSB9</accession>
<keyword evidence="4" id="KW-1185">Reference proteome</keyword>
<organism evidence="3 4">
    <name type="scientific">Peltaster fructicola</name>
    <dbReference type="NCBI Taxonomy" id="286661"/>
    <lineage>
        <taxon>Eukaryota</taxon>
        <taxon>Fungi</taxon>
        <taxon>Dikarya</taxon>
        <taxon>Ascomycota</taxon>
        <taxon>Pezizomycotina</taxon>
        <taxon>Dothideomycetes</taxon>
        <taxon>Dothideomycetes incertae sedis</taxon>
        <taxon>Peltaster</taxon>
    </lineage>
</organism>
<dbReference type="EMBL" id="CP051140">
    <property type="protein sequence ID" value="QIW97585.1"/>
    <property type="molecule type" value="Genomic_DNA"/>
</dbReference>
<reference evidence="3 4" key="1">
    <citation type="journal article" date="2016" name="Sci. Rep.">
        <title>Peltaster fructicola genome reveals evolution from an invasive phytopathogen to an ectophytic parasite.</title>
        <authorList>
            <person name="Xu C."/>
            <person name="Chen H."/>
            <person name="Gleason M.L."/>
            <person name="Xu J.R."/>
            <person name="Liu H."/>
            <person name="Zhang R."/>
            <person name="Sun G."/>
        </authorList>
    </citation>
    <scope>NUCLEOTIDE SEQUENCE [LARGE SCALE GENOMIC DNA]</scope>
    <source>
        <strain evidence="3 4">LNHT1506</strain>
    </source>
</reference>
<feature type="region of interest" description="Disordered" evidence="2">
    <location>
        <begin position="353"/>
        <end position="399"/>
    </location>
</feature>
<dbReference type="PANTHER" id="PTHR45458">
    <property type="entry name" value="SHORT-CHAIN DEHYDROGENASE/REDUCTASE SDR"/>
    <property type="match status" value="1"/>
</dbReference>
<dbReference type="InterPro" id="IPR052184">
    <property type="entry name" value="SDR_enzymes"/>
</dbReference>
<dbReference type="PRINTS" id="PR00081">
    <property type="entry name" value="GDHRDH"/>
</dbReference>
<dbReference type="Pfam" id="PF00106">
    <property type="entry name" value="adh_short"/>
    <property type="match status" value="1"/>
</dbReference>
<evidence type="ECO:0000256" key="1">
    <source>
        <dbReference type="ARBA" id="ARBA00023242"/>
    </source>
</evidence>
<name>A0A6H0XSB9_9PEZI</name>
<evidence type="ECO:0000313" key="3">
    <source>
        <dbReference type="EMBL" id="QIW97585.1"/>
    </source>
</evidence>
<dbReference type="SUPFAM" id="SSF51735">
    <property type="entry name" value="NAD(P)-binding Rossmann-fold domains"/>
    <property type="match status" value="1"/>
</dbReference>
<proteinExistence type="predicted"/>
<dbReference type="GO" id="GO:0000981">
    <property type="term" value="F:DNA-binding transcription factor activity, RNA polymerase II-specific"/>
    <property type="evidence" value="ECO:0007669"/>
    <property type="project" value="InterPro"/>
</dbReference>
<dbReference type="PANTHER" id="PTHR45458:SF1">
    <property type="entry name" value="SHORT CHAIN DEHYDROGENASE"/>
    <property type="match status" value="1"/>
</dbReference>
<evidence type="ECO:0000313" key="4">
    <source>
        <dbReference type="Proteomes" id="UP000503462"/>
    </source>
</evidence>